<dbReference type="OrthoDB" id="9810309at2"/>
<dbReference type="GO" id="GO:0008817">
    <property type="term" value="F:corrinoid adenosyltransferase activity"/>
    <property type="evidence" value="ECO:0007669"/>
    <property type="project" value="UniProtKB-EC"/>
</dbReference>
<dbReference type="PIRSF" id="PIRSF015617">
    <property type="entry name" value="Adensltrnsf_CobA"/>
    <property type="match status" value="1"/>
</dbReference>
<dbReference type="Gene3D" id="3.40.50.300">
    <property type="entry name" value="P-loop containing nucleotide triphosphate hydrolases"/>
    <property type="match status" value="1"/>
</dbReference>
<reference evidence="1 3" key="1">
    <citation type="submission" date="2015-09" db="EMBL/GenBank/DDBJ databases">
        <authorList>
            <consortium name="Pathogen Informatics"/>
        </authorList>
    </citation>
    <scope>NUCLEOTIDE SEQUENCE [LARGE SCALE GENOMIC DNA]</scope>
    <source>
        <strain evidence="1 3">2789STDY5608891</strain>
    </source>
</reference>
<dbReference type="EMBL" id="WKRA01000002">
    <property type="protein sequence ID" value="MSD14877.1"/>
    <property type="molecule type" value="Genomic_DNA"/>
</dbReference>
<sequence length="174" mass="19228">MKGLVHIYEGTGKGKSTAGVGLTIRCAGNGFPVVYSQFLKDGTTGEMNILRKIPNITVLVEEHHFGFSFLMTPEEKVEAKAAYTALFEKVKAAAVEQNARLLVMDEMLDLCNAELIDTAMVVDFLKNRPEQLEVVMTGRNPKPELVELADYITNMNAVKHPFEKGVPARKGIEM</sequence>
<reference evidence="2 4" key="2">
    <citation type="journal article" date="2019" name="Nat. Med.">
        <title>A library of human gut bacterial isolates paired with longitudinal multiomics data enables mechanistic microbiome research.</title>
        <authorList>
            <person name="Poyet M."/>
            <person name="Groussin M."/>
            <person name="Gibbons S.M."/>
            <person name="Avila-Pacheco J."/>
            <person name="Jiang X."/>
            <person name="Kearney S.M."/>
            <person name="Perrotta A.R."/>
            <person name="Berdy B."/>
            <person name="Zhao S."/>
            <person name="Lieberman T.D."/>
            <person name="Swanson P.K."/>
            <person name="Smith M."/>
            <person name="Roesemann S."/>
            <person name="Alexander J.E."/>
            <person name="Rich S.A."/>
            <person name="Livny J."/>
            <person name="Vlamakis H."/>
            <person name="Clish C."/>
            <person name="Bullock K."/>
            <person name="Deik A."/>
            <person name="Scott J."/>
            <person name="Pierce K.A."/>
            <person name="Xavier R.J."/>
            <person name="Alm E.J."/>
        </authorList>
    </citation>
    <scope>NUCLEOTIDE SEQUENCE [LARGE SCALE GENOMIC DNA]</scope>
    <source>
        <strain evidence="2 4">BIOML-A3</strain>
    </source>
</reference>
<evidence type="ECO:0000313" key="2">
    <source>
        <dbReference type="EMBL" id="MSD14877.1"/>
    </source>
</evidence>
<dbReference type="RefSeq" id="WP_021740402.1">
    <property type="nucleotide sequence ID" value="NZ_CABKSU010000112.1"/>
</dbReference>
<dbReference type="GO" id="GO:0005524">
    <property type="term" value="F:ATP binding"/>
    <property type="evidence" value="ECO:0007669"/>
    <property type="project" value="InterPro"/>
</dbReference>
<dbReference type="GO" id="GO:0009236">
    <property type="term" value="P:cobalamin biosynthetic process"/>
    <property type="evidence" value="ECO:0007669"/>
    <property type="project" value="InterPro"/>
</dbReference>
<dbReference type="GeneID" id="42787730"/>
<accession>A0A173UJC7</accession>
<name>A0A173UJC7_EUBRA</name>
<keyword evidence="1" id="KW-0808">Transferase</keyword>
<dbReference type="Proteomes" id="UP000095492">
    <property type="component" value="Unassembled WGS sequence"/>
</dbReference>
<dbReference type="InterPro" id="IPR003724">
    <property type="entry name" value="CblAdoTrfase_CobA"/>
</dbReference>
<dbReference type="PANTHER" id="PTHR46638:SF1">
    <property type="entry name" value="CORRINOID ADENOSYLTRANSFERASE"/>
    <property type="match status" value="1"/>
</dbReference>
<dbReference type="STRING" id="39490.ERS852448_02067"/>
<dbReference type="Proteomes" id="UP000431304">
    <property type="component" value="Unassembled WGS sequence"/>
</dbReference>
<evidence type="ECO:0000313" key="4">
    <source>
        <dbReference type="Proteomes" id="UP000431304"/>
    </source>
</evidence>
<dbReference type="EMBL" id="CYYA01000014">
    <property type="protein sequence ID" value="CUN14456.1"/>
    <property type="molecule type" value="Genomic_DNA"/>
</dbReference>
<dbReference type="PANTHER" id="PTHR46638">
    <property type="entry name" value="CORRINOID ADENOSYLTRANSFERASE"/>
    <property type="match status" value="1"/>
</dbReference>
<gene>
    <name evidence="1" type="primary">cobO</name>
    <name evidence="1" type="ORF">ERS852448_02067</name>
    <name evidence="2" type="ORF">GKE72_02080</name>
</gene>
<dbReference type="Pfam" id="PF02572">
    <property type="entry name" value="CobA_CobO_BtuR"/>
    <property type="match status" value="1"/>
</dbReference>
<dbReference type="InterPro" id="IPR027417">
    <property type="entry name" value="P-loop_NTPase"/>
</dbReference>
<proteinExistence type="predicted"/>
<protein>
    <submittedName>
        <fullName evidence="1">Cob(I)yrinic acid a,c-diamide adenosyltransferase</fullName>
        <ecNumber evidence="1">2.5.1.17</ecNumber>
    </submittedName>
</protein>
<organism evidence="1 3">
    <name type="scientific">Eubacterium ramulus</name>
    <dbReference type="NCBI Taxonomy" id="39490"/>
    <lineage>
        <taxon>Bacteria</taxon>
        <taxon>Bacillati</taxon>
        <taxon>Bacillota</taxon>
        <taxon>Clostridia</taxon>
        <taxon>Eubacteriales</taxon>
        <taxon>Eubacteriaceae</taxon>
        <taxon>Eubacterium</taxon>
    </lineage>
</organism>
<dbReference type="AlphaFoldDB" id="A0A173UJC7"/>
<dbReference type="SUPFAM" id="SSF52540">
    <property type="entry name" value="P-loop containing nucleoside triphosphate hydrolases"/>
    <property type="match status" value="1"/>
</dbReference>
<evidence type="ECO:0000313" key="1">
    <source>
        <dbReference type="EMBL" id="CUN14456.1"/>
    </source>
</evidence>
<evidence type="ECO:0000313" key="3">
    <source>
        <dbReference type="Proteomes" id="UP000095492"/>
    </source>
</evidence>
<dbReference type="EC" id="2.5.1.17" evidence="1"/>